<sequence>MGAIMEFATEKQIASFLSTCRIEGQKNFLMAFKKKTWLKSFIDFFIIGGSYYVQSSVKPKILAFTPKGIYLMDIGDVTENHSNHVVEMPWNHVKDFTYQTALNTARLNWHYQNENYIFSVDVGQIGQHVGQYQFNKDHYDYLAQQDFFQSK</sequence>
<name>A0A6L5H122_STRMT</name>
<organism evidence="1 2">
    <name type="scientific">Streptococcus mitis</name>
    <dbReference type="NCBI Taxonomy" id="28037"/>
    <lineage>
        <taxon>Bacteria</taxon>
        <taxon>Bacillati</taxon>
        <taxon>Bacillota</taxon>
        <taxon>Bacilli</taxon>
        <taxon>Lactobacillales</taxon>
        <taxon>Streptococcaceae</taxon>
        <taxon>Streptococcus</taxon>
        <taxon>Streptococcus mitis group</taxon>
    </lineage>
</organism>
<evidence type="ECO:0000313" key="1">
    <source>
        <dbReference type="EMBL" id="MQQ62915.1"/>
    </source>
</evidence>
<dbReference type="RefSeq" id="WP_153192135.1">
    <property type="nucleotide sequence ID" value="NZ_WIIS01000001.1"/>
</dbReference>
<dbReference type="AlphaFoldDB" id="A0A6L5H122"/>
<dbReference type="Proteomes" id="UP000477834">
    <property type="component" value="Unassembled WGS sequence"/>
</dbReference>
<protein>
    <submittedName>
        <fullName evidence="1">Uncharacterized protein</fullName>
    </submittedName>
</protein>
<reference evidence="1 2" key="1">
    <citation type="submission" date="2019-10" db="EMBL/GenBank/DDBJ databases">
        <title>Streptococcus mitis of the oral and urogenital tracts.</title>
        <authorList>
            <person name="Price T."/>
            <person name="Mores C.R."/>
            <person name="Putonti C."/>
            <person name="Wolfe A.J."/>
        </authorList>
    </citation>
    <scope>NUCLEOTIDE SEQUENCE [LARGE SCALE GENOMIC DNA]</scope>
    <source>
        <strain evidence="1 2">SM05</strain>
    </source>
</reference>
<evidence type="ECO:0000313" key="2">
    <source>
        <dbReference type="Proteomes" id="UP000477834"/>
    </source>
</evidence>
<dbReference type="EMBL" id="WIKE01000001">
    <property type="protein sequence ID" value="MQQ62915.1"/>
    <property type="molecule type" value="Genomic_DNA"/>
</dbReference>
<proteinExistence type="predicted"/>
<comment type="caution">
    <text evidence="1">The sequence shown here is derived from an EMBL/GenBank/DDBJ whole genome shotgun (WGS) entry which is preliminary data.</text>
</comment>
<gene>
    <name evidence="1" type="ORF">GEZ69_00345</name>
</gene>
<accession>A0A6L5H122</accession>